<dbReference type="CDD" id="cd01014">
    <property type="entry name" value="nicotinamidase_related"/>
    <property type="match status" value="1"/>
</dbReference>
<sequence>MSEALIIIDVQKALFESTPRPFKADETIANINIAIDGARKSGIPVIFVHHEKPGVLDFGTDGWQLEPNLRRADSDICIRKTNSSAFTDTHLQKTLDELSVTKLVICGFATEYCVDSTVRAAASLGYQLKLVVDAHTTHDKSHAAAKDICEHHSNTLTSITSFKYPVKAVLASELWLE</sequence>
<organism evidence="3 4">
    <name type="scientific">Veronia pacifica</name>
    <dbReference type="NCBI Taxonomy" id="1080227"/>
    <lineage>
        <taxon>Bacteria</taxon>
        <taxon>Pseudomonadati</taxon>
        <taxon>Pseudomonadota</taxon>
        <taxon>Gammaproteobacteria</taxon>
        <taxon>Vibrionales</taxon>
        <taxon>Vibrionaceae</taxon>
        <taxon>Veronia</taxon>
    </lineage>
</organism>
<dbReference type="Proteomes" id="UP000094936">
    <property type="component" value="Unassembled WGS sequence"/>
</dbReference>
<dbReference type="GO" id="GO:0016787">
    <property type="term" value="F:hydrolase activity"/>
    <property type="evidence" value="ECO:0007669"/>
    <property type="project" value="UniProtKB-KW"/>
</dbReference>
<evidence type="ECO:0000313" key="4">
    <source>
        <dbReference type="Proteomes" id="UP000094936"/>
    </source>
</evidence>
<reference evidence="3 4" key="1">
    <citation type="submission" date="2016-05" db="EMBL/GenBank/DDBJ databases">
        <title>Genomic Taxonomy of the Vibrionaceae.</title>
        <authorList>
            <person name="Gomez-Gil B."/>
            <person name="Enciso-Ibarra J."/>
        </authorList>
    </citation>
    <scope>NUCLEOTIDE SEQUENCE [LARGE SCALE GENOMIC DNA]</scope>
    <source>
        <strain evidence="3 4">CAIM 1920</strain>
    </source>
</reference>
<dbReference type="RefSeq" id="WP_068898291.1">
    <property type="nucleotide sequence ID" value="NZ_JBHUIF010000002.1"/>
</dbReference>
<proteinExistence type="predicted"/>
<protein>
    <recommendedName>
        <fullName evidence="2">Isochorismatase-like domain-containing protein</fullName>
    </recommendedName>
</protein>
<dbReference type="Gene3D" id="3.40.50.850">
    <property type="entry name" value="Isochorismatase-like"/>
    <property type="match status" value="1"/>
</dbReference>
<dbReference type="AlphaFoldDB" id="A0A1C3ESK7"/>
<dbReference type="Pfam" id="PF00857">
    <property type="entry name" value="Isochorismatase"/>
    <property type="match status" value="1"/>
</dbReference>
<feature type="domain" description="Isochorismatase-like" evidence="2">
    <location>
        <begin position="4"/>
        <end position="150"/>
    </location>
</feature>
<dbReference type="PANTHER" id="PTHR43540">
    <property type="entry name" value="PEROXYUREIDOACRYLATE/UREIDOACRYLATE AMIDOHYDROLASE-RELATED"/>
    <property type="match status" value="1"/>
</dbReference>
<dbReference type="SUPFAM" id="SSF52499">
    <property type="entry name" value="Isochorismatase-like hydrolases"/>
    <property type="match status" value="1"/>
</dbReference>
<dbReference type="EMBL" id="LYBM01000001">
    <property type="protein sequence ID" value="ODA36211.1"/>
    <property type="molecule type" value="Genomic_DNA"/>
</dbReference>
<dbReference type="PANTHER" id="PTHR43540:SF14">
    <property type="entry name" value="ISOCHORISMATASE"/>
    <property type="match status" value="1"/>
</dbReference>
<dbReference type="InterPro" id="IPR036380">
    <property type="entry name" value="Isochorismatase-like_sf"/>
</dbReference>
<dbReference type="OrthoDB" id="1157330at2"/>
<dbReference type="InterPro" id="IPR050272">
    <property type="entry name" value="Isochorismatase-like_hydrls"/>
</dbReference>
<keyword evidence="1" id="KW-0378">Hydrolase</keyword>
<name>A0A1C3ESK7_9GAMM</name>
<comment type="caution">
    <text evidence="3">The sequence shown here is derived from an EMBL/GenBank/DDBJ whole genome shotgun (WGS) entry which is preliminary data.</text>
</comment>
<dbReference type="STRING" id="1080227.A8L45_00995"/>
<keyword evidence="4" id="KW-1185">Reference proteome</keyword>
<accession>A0A1C3ESK7</accession>
<evidence type="ECO:0000313" key="3">
    <source>
        <dbReference type="EMBL" id="ODA36211.1"/>
    </source>
</evidence>
<evidence type="ECO:0000256" key="1">
    <source>
        <dbReference type="ARBA" id="ARBA00022801"/>
    </source>
</evidence>
<gene>
    <name evidence="3" type="ORF">A8L45_00995</name>
</gene>
<dbReference type="InterPro" id="IPR000868">
    <property type="entry name" value="Isochorismatase-like_dom"/>
</dbReference>
<evidence type="ECO:0000259" key="2">
    <source>
        <dbReference type="Pfam" id="PF00857"/>
    </source>
</evidence>